<evidence type="ECO:0000256" key="11">
    <source>
        <dbReference type="ARBA" id="ARBA00075328"/>
    </source>
</evidence>
<evidence type="ECO:0000313" key="15">
    <source>
        <dbReference type="Proteomes" id="UP000248168"/>
    </source>
</evidence>
<comment type="function">
    <text evidence="6">Catalyzes the adenylation by ATP of the carboxyl group of the C-terminal glycine of sulfur carrier protein MoaD.</text>
</comment>
<dbReference type="Pfam" id="PF00899">
    <property type="entry name" value="ThiF"/>
    <property type="match status" value="1"/>
</dbReference>
<keyword evidence="15" id="KW-1185">Reference proteome</keyword>
<evidence type="ECO:0000256" key="6">
    <source>
        <dbReference type="ARBA" id="ARBA00055169"/>
    </source>
</evidence>
<evidence type="ECO:0000256" key="12">
    <source>
        <dbReference type="ARBA" id="ARBA00078531"/>
    </source>
</evidence>
<comment type="similarity">
    <text evidence="1">Belongs to the HesA/MoeB/ThiF family.</text>
</comment>
<dbReference type="Gene3D" id="3.40.50.720">
    <property type="entry name" value="NAD(P)-binding Rossmann-like Domain"/>
    <property type="match status" value="1"/>
</dbReference>
<keyword evidence="4" id="KW-0067">ATP-binding</keyword>
<evidence type="ECO:0000259" key="13">
    <source>
        <dbReference type="Pfam" id="PF00899"/>
    </source>
</evidence>
<gene>
    <name evidence="14" type="primary">thiF</name>
    <name evidence="14" type="ORF">NITLEN_30347</name>
</gene>
<comment type="catalytic activity">
    <reaction evidence="5">
        <text>[molybdopterin-synthase sulfur-carrier protein]-C-terminal Gly-Gly + ATP + H(+) = [molybdopterin-synthase sulfur-carrier protein]-C-terminal Gly-Gly-AMP + diphosphate</text>
        <dbReference type="Rhea" id="RHEA:43616"/>
        <dbReference type="Rhea" id="RHEA-COMP:12159"/>
        <dbReference type="Rhea" id="RHEA-COMP:12202"/>
        <dbReference type="ChEBI" id="CHEBI:15378"/>
        <dbReference type="ChEBI" id="CHEBI:30616"/>
        <dbReference type="ChEBI" id="CHEBI:33019"/>
        <dbReference type="ChEBI" id="CHEBI:90618"/>
        <dbReference type="ChEBI" id="CHEBI:90778"/>
        <dbReference type="EC" id="2.7.7.80"/>
    </reaction>
</comment>
<evidence type="ECO:0000313" key="14">
    <source>
        <dbReference type="EMBL" id="SPP65433.1"/>
    </source>
</evidence>
<evidence type="ECO:0000256" key="4">
    <source>
        <dbReference type="ARBA" id="ARBA00022840"/>
    </source>
</evidence>
<dbReference type="EC" id="2.7.7.80" evidence="8"/>
<evidence type="ECO:0000256" key="9">
    <source>
        <dbReference type="ARBA" id="ARBA00073635"/>
    </source>
</evidence>
<keyword evidence="3" id="KW-0547">Nucleotide-binding</keyword>
<keyword evidence="14" id="KW-0548">Nucleotidyltransferase</keyword>
<organism evidence="14 15">
    <name type="scientific">Nitrospira lenta</name>
    <dbReference type="NCBI Taxonomy" id="1436998"/>
    <lineage>
        <taxon>Bacteria</taxon>
        <taxon>Pseudomonadati</taxon>
        <taxon>Nitrospirota</taxon>
        <taxon>Nitrospiria</taxon>
        <taxon>Nitrospirales</taxon>
        <taxon>Nitrospiraceae</taxon>
        <taxon>Nitrospira</taxon>
    </lineage>
</organism>
<reference evidence="15" key="1">
    <citation type="submission" date="2018-04" db="EMBL/GenBank/DDBJ databases">
        <authorList>
            <person name="Lucker S."/>
            <person name="Sakoula D."/>
        </authorList>
    </citation>
    <scope>NUCLEOTIDE SEQUENCE [LARGE SCALE GENOMIC DNA]</scope>
</reference>
<dbReference type="InParanoid" id="A0A330L8L4"/>
<evidence type="ECO:0000256" key="1">
    <source>
        <dbReference type="ARBA" id="ARBA00009919"/>
    </source>
</evidence>
<evidence type="ECO:0000256" key="3">
    <source>
        <dbReference type="ARBA" id="ARBA00022741"/>
    </source>
</evidence>
<dbReference type="SUPFAM" id="SSF69572">
    <property type="entry name" value="Activating enzymes of the ubiquitin-like proteins"/>
    <property type="match status" value="1"/>
</dbReference>
<dbReference type="PANTHER" id="PTHR10953">
    <property type="entry name" value="UBIQUITIN-ACTIVATING ENZYME E1"/>
    <property type="match status" value="1"/>
</dbReference>
<evidence type="ECO:0000256" key="8">
    <source>
        <dbReference type="ARBA" id="ARBA00066884"/>
    </source>
</evidence>
<evidence type="ECO:0000256" key="10">
    <source>
        <dbReference type="ARBA" id="ARBA00075110"/>
    </source>
</evidence>
<keyword evidence="2 14" id="KW-0808">Transferase</keyword>
<proteinExistence type="inferred from homology"/>
<evidence type="ECO:0000256" key="2">
    <source>
        <dbReference type="ARBA" id="ARBA00022679"/>
    </source>
</evidence>
<comment type="subunit">
    <text evidence="7">Homodimer. Forms a stable heterotetrameric complex of 2 MoeB and 2 MoaD during adenylation of MoaD.</text>
</comment>
<feature type="domain" description="THIF-type NAD/FAD binding fold" evidence="13">
    <location>
        <begin position="21"/>
        <end position="255"/>
    </location>
</feature>
<name>A0A330L8L4_9BACT</name>
<protein>
    <recommendedName>
        <fullName evidence="9">Molybdopterin-synthase adenylyltransferase</fullName>
        <ecNumber evidence="8">2.7.7.80</ecNumber>
    </recommendedName>
    <alternativeName>
        <fullName evidence="12">MoaD protein adenylase</fullName>
    </alternativeName>
    <alternativeName>
        <fullName evidence="10">Molybdopterin-converting factor subunit 1 adenylase</fullName>
    </alternativeName>
    <alternativeName>
        <fullName evidence="11">Sulfur carrier protein MoaD adenylyltransferase</fullName>
    </alternativeName>
</protein>
<dbReference type="AlphaFoldDB" id="A0A330L8L4"/>
<dbReference type="GO" id="GO:0005524">
    <property type="term" value="F:ATP binding"/>
    <property type="evidence" value="ECO:0007669"/>
    <property type="project" value="UniProtKB-KW"/>
</dbReference>
<dbReference type="InterPro" id="IPR035985">
    <property type="entry name" value="Ubiquitin-activating_enz"/>
</dbReference>
<evidence type="ECO:0000256" key="7">
    <source>
        <dbReference type="ARBA" id="ARBA00063809"/>
    </source>
</evidence>
<sequence>MRAIFSISWNMEFTEEQINRYSRHILLPEVGGKGQKKIAKAKVLLVGAGGLGSPAALYLAAAGVGTVGLIDSDVVDLTNLQRQILHHTSDVGRHKVVSGKEKILALNPDVIVKTYEERLTAGNALKIFSEYDVIIDGVDNFTAKFLINDACFFADKPLVHGGILRFDGRVTTIIPRKSACYRCVFKTPPPAGLVASCQEAGVIGVLAGIIGTIQATEALKLILGIGRPLTDRLLDFDAKKTLFREIKVKRNPHCALCGDHPTITELFDDGDPFAGCAVRP</sequence>
<dbReference type="FunFam" id="3.40.50.720:FF:000033">
    <property type="entry name" value="Adenylyltransferase and sulfurtransferase MOCS3"/>
    <property type="match status" value="1"/>
</dbReference>
<dbReference type="InterPro" id="IPR045886">
    <property type="entry name" value="ThiF/MoeB/HesA"/>
</dbReference>
<accession>A0A330L8L4</accession>
<dbReference type="NCBIfam" id="NF004281">
    <property type="entry name" value="PRK05690.1"/>
    <property type="match status" value="1"/>
</dbReference>
<dbReference type="GO" id="GO:0061605">
    <property type="term" value="F:molybdopterin-synthase adenylyltransferase activity"/>
    <property type="evidence" value="ECO:0007669"/>
    <property type="project" value="UniProtKB-EC"/>
</dbReference>
<dbReference type="FunCoup" id="A0A330L8L4">
    <property type="interactions" value="502"/>
</dbReference>
<dbReference type="GO" id="GO:0004792">
    <property type="term" value="F:thiosulfate-cyanide sulfurtransferase activity"/>
    <property type="evidence" value="ECO:0007669"/>
    <property type="project" value="TreeGrafter"/>
</dbReference>
<dbReference type="Proteomes" id="UP000248168">
    <property type="component" value="Unassembled WGS sequence"/>
</dbReference>
<dbReference type="GO" id="GO:0005829">
    <property type="term" value="C:cytosol"/>
    <property type="evidence" value="ECO:0007669"/>
    <property type="project" value="TreeGrafter"/>
</dbReference>
<dbReference type="CDD" id="cd00757">
    <property type="entry name" value="ThiF_MoeB_HesA_family"/>
    <property type="match status" value="1"/>
</dbReference>
<dbReference type="PANTHER" id="PTHR10953:SF102">
    <property type="entry name" value="ADENYLYLTRANSFERASE AND SULFURTRANSFERASE MOCS3"/>
    <property type="match status" value="1"/>
</dbReference>
<dbReference type="InterPro" id="IPR000594">
    <property type="entry name" value="ThiF_NAD_FAD-bd"/>
</dbReference>
<dbReference type="GO" id="GO:0008146">
    <property type="term" value="F:sulfotransferase activity"/>
    <property type="evidence" value="ECO:0007669"/>
    <property type="project" value="TreeGrafter"/>
</dbReference>
<dbReference type="GO" id="GO:0008641">
    <property type="term" value="F:ubiquitin-like modifier activating enzyme activity"/>
    <property type="evidence" value="ECO:0007669"/>
    <property type="project" value="InterPro"/>
</dbReference>
<dbReference type="EMBL" id="OUNR01000016">
    <property type="protein sequence ID" value="SPP65433.1"/>
    <property type="molecule type" value="Genomic_DNA"/>
</dbReference>
<evidence type="ECO:0000256" key="5">
    <source>
        <dbReference type="ARBA" id="ARBA00052218"/>
    </source>
</evidence>